<keyword evidence="1" id="KW-1133">Transmembrane helix</keyword>
<reference evidence="2" key="1">
    <citation type="submission" date="2020-05" db="EMBL/GenBank/DDBJ databases">
        <authorList>
            <person name="Chiriac C."/>
            <person name="Salcher M."/>
            <person name="Ghai R."/>
            <person name="Kavagutti S V."/>
        </authorList>
    </citation>
    <scope>NUCLEOTIDE SEQUENCE</scope>
</reference>
<feature type="transmembrane region" description="Helical" evidence="1">
    <location>
        <begin position="75"/>
        <end position="98"/>
    </location>
</feature>
<dbReference type="GO" id="GO:0005886">
    <property type="term" value="C:plasma membrane"/>
    <property type="evidence" value="ECO:0007669"/>
    <property type="project" value="UniProtKB-SubCell"/>
</dbReference>
<feature type="transmembrane region" description="Helical" evidence="1">
    <location>
        <begin position="188"/>
        <end position="207"/>
    </location>
</feature>
<evidence type="ECO:0000313" key="2">
    <source>
        <dbReference type="EMBL" id="CAB4622818.1"/>
    </source>
</evidence>
<accession>A0A6J6IGG6</accession>
<feature type="transmembrane region" description="Helical" evidence="1">
    <location>
        <begin position="158"/>
        <end position="181"/>
    </location>
</feature>
<feature type="transmembrane region" description="Helical" evidence="1">
    <location>
        <begin position="119"/>
        <end position="146"/>
    </location>
</feature>
<feature type="transmembrane region" description="Helical" evidence="1">
    <location>
        <begin position="18"/>
        <end position="38"/>
    </location>
</feature>
<sequence length="265" mass="28444">MNSVLFFLDLRIKRLSTVLWLAAVIALVLMYVALYPSIKSTPGVDEFIQNLPEALREAFAIADYSSPTGYLQAEIFSGLLPVVLLVLVIGRGSASVAGEEDQKRLEIVMAQPVSRVSLYLSKAASLTVISFVMVFFGVFGSIALVGPWVSITVGLADLFAICFHLFVFVLFAGFLALAAGAASGRKGLGVALASAVFALGFLIESLGRSIDWLGHLRPLSPWHWYSSSQPLSNGIDWGDCGVLGGSALVVLCLGAWLFNRRDLRG</sequence>
<evidence type="ECO:0000256" key="1">
    <source>
        <dbReference type="SAM" id="Phobius"/>
    </source>
</evidence>
<dbReference type="GO" id="GO:0140359">
    <property type="term" value="F:ABC-type transporter activity"/>
    <property type="evidence" value="ECO:0007669"/>
    <property type="project" value="InterPro"/>
</dbReference>
<dbReference type="AlphaFoldDB" id="A0A6J6IGG6"/>
<dbReference type="PANTHER" id="PTHR37305:SF1">
    <property type="entry name" value="MEMBRANE PROTEIN"/>
    <property type="match status" value="1"/>
</dbReference>
<keyword evidence="1" id="KW-0812">Transmembrane</keyword>
<dbReference type="EMBL" id="CAEZVF010000092">
    <property type="protein sequence ID" value="CAB4622818.1"/>
    <property type="molecule type" value="Genomic_DNA"/>
</dbReference>
<organism evidence="2">
    <name type="scientific">freshwater metagenome</name>
    <dbReference type="NCBI Taxonomy" id="449393"/>
    <lineage>
        <taxon>unclassified sequences</taxon>
        <taxon>metagenomes</taxon>
        <taxon>ecological metagenomes</taxon>
    </lineage>
</organism>
<dbReference type="Pfam" id="PF12679">
    <property type="entry name" value="ABC2_membrane_2"/>
    <property type="match status" value="1"/>
</dbReference>
<proteinExistence type="predicted"/>
<name>A0A6J6IGG6_9ZZZZ</name>
<protein>
    <submittedName>
        <fullName evidence="2">Unannotated protein</fullName>
    </submittedName>
</protein>
<gene>
    <name evidence="2" type="ORF">UFOPK1939_00693</name>
</gene>
<feature type="transmembrane region" description="Helical" evidence="1">
    <location>
        <begin position="241"/>
        <end position="259"/>
    </location>
</feature>
<dbReference type="PANTHER" id="PTHR37305">
    <property type="entry name" value="INTEGRAL MEMBRANE PROTEIN-RELATED"/>
    <property type="match status" value="1"/>
</dbReference>
<keyword evidence="1" id="KW-0472">Membrane</keyword>